<dbReference type="GO" id="GO:0006355">
    <property type="term" value="P:regulation of DNA-templated transcription"/>
    <property type="evidence" value="ECO:0007669"/>
    <property type="project" value="InterPro"/>
</dbReference>
<dbReference type="PANTHER" id="PTHR31662:SF90">
    <property type="entry name" value="DNA-BINDING STOREKEEPER PROTEIN-RELATED TRANSCRIPTIONAL REGULATOR-RELATED"/>
    <property type="match status" value="1"/>
</dbReference>
<dbReference type="GO" id="GO:0005634">
    <property type="term" value="C:nucleus"/>
    <property type="evidence" value="ECO:0007669"/>
    <property type="project" value="TreeGrafter"/>
</dbReference>
<evidence type="ECO:0000313" key="5">
    <source>
        <dbReference type="Proteomes" id="UP000245207"/>
    </source>
</evidence>
<feature type="domain" description="Glabrous enhancer-binding protein-like DBD" evidence="3">
    <location>
        <begin position="128"/>
        <end position="226"/>
    </location>
</feature>
<dbReference type="Proteomes" id="UP000245207">
    <property type="component" value="Unassembled WGS sequence"/>
</dbReference>
<dbReference type="OrthoDB" id="661680at2759"/>
<evidence type="ECO:0000259" key="3">
    <source>
        <dbReference type="Pfam" id="PF04504"/>
    </source>
</evidence>
<dbReference type="STRING" id="35608.A0A2U1KU39"/>
<feature type="compositionally biased region" description="Acidic residues" evidence="2">
    <location>
        <begin position="52"/>
        <end position="63"/>
    </location>
</feature>
<dbReference type="EMBL" id="PKPP01013939">
    <property type="protein sequence ID" value="PWA40254.1"/>
    <property type="molecule type" value="Genomic_DNA"/>
</dbReference>
<evidence type="ECO:0000256" key="2">
    <source>
        <dbReference type="SAM" id="MobiDB-lite"/>
    </source>
</evidence>
<keyword evidence="4" id="KW-0238">DNA-binding</keyword>
<organism evidence="4 5">
    <name type="scientific">Artemisia annua</name>
    <name type="common">Sweet wormwood</name>
    <dbReference type="NCBI Taxonomy" id="35608"/>
    <lineage>
        <taxon>Eukaryota</taxon>
        <taxon>Viridiplantae</taxon>
        <taxon>Streptophyta</taxon>
        <taxon>Embryophyta</taxon>
        <taxon>Tracheophyta</taxon>
        <taxon>Spermatophyta</taxon>
        <taxon>Magnoliopsida</taxon>
        <taxon>eudicotyledons</taxon>
        <taxon>Gunneridae</taxon>
        <taxon>Pentapetalae</taxon>
        <taxon>asterids</taxon>
        <taxon>campanulids</taxon>
        <taxon>Asterales</taxon>
        <taxon>Asteraceae</taxon>
        <taxon>Asteroideae</taxon>
        <taxon>Anthemideae</taxon>
        <taxon>Artemisiinae</taxon>
        <taxon>Artemisia</taxon>
    </lineage>
</organism>
<feature type="compositionally biased region" description="Acidic residues" evidence="2">
    <location>
        <begin position="16"/>
        <end position="39"/>
    </location>
</feature>
<accession>A0A2U1KU39</accession>
<dbReference type="InterPro" id="IPR007592">
    <property type="entry name" value="GEBP"/>
</dbReference>
<proteinExistence type="inferred from homology"/>
<protein>
    <submittedName>
        <fullName evidence="4">DNA-binding storekeeper protein-related transcriptional regulator</fullName>
    </submittedName>
</protein>
<comment type="caution">
    <text evidence="4">The sequence shown here is derived from an EMBL/GenBank/DDBJ whole genome shotgun (WGS) entry which is preliminary data.</text>
</comment>
<gene>
    <name evidence="4" type="ORF">CTI12_AA564320</name>
</gene>
<evidence type="ECO:0000313" key="4">
    <source>
        <dbReference type="EMBL" id="PWA40254.1"/>
    </source>
</evidence>
<dbReference type="InterPro" id="IPR053932">
    <property type="entry name" value="GeBP-like_DBD"/>
</dbReference>
<name>A0A2U1KU39_ARTAN</name>
<dbReference type="PANTHER" id="PTHR31662">
    <property type="entry name" value="BNAANNG10740D PROTEIN-RELATED"/>
    <property type="match status" value="1"/>
</dbReference>
<keyword evidence="5" id="KW-1185">Reference proteome</keyword>
<dbReference type="Pfam" id="PF04504">
    <property type="entry name" value="GeBP-like_DBD"/>
    <property type="match status" value="1"/>
</dbReference>
<comment type="similarity">
    <text evidence="1">Belongs to the GeBP family.</text>
</comment>
<evidence type="ECO:0000256" key="1">
    <source>
        <dbReference type="ARBA" id="ARBA00010820"/>
    </source>
</evidence>
<feature type="compositionally biased region" description="Basic and acidic residues" evidence="2">
    <location>
        <begin position="91"/>
        <end position="125"/>
    </location>
</feature>
<dbReference type="GO" id="GO:0003677">
    <property type="term" value="F:DNA binding"/>
    <property type="evidence" value="ECO:0007669"/>
    <property type="project" value="UniProtKB-KW"/>
</dbReference>
<sequence>MAKNRQPDTLPPPPSSDEEEDDTGSEEEQSSGPESDEDSPPNPKQPRKTQSDDSESDGSDDDSQANIPTVIIKPISSKPMKNDNQSNPDAKTAKKDDPNKKRKNSEEPEKEAKKAKKTDEEDSKKPLFQRLFSEEDELVILKNMIDYKNENGITGEITDMSGFYEIVRKLLRVDFSRAQLVDKVRRLKKKFNNNAVRELKKKNRKGISFSRSNEREGYELSKLLWGSGASSSIPPNGVDDNEVLMMDVDNSTDVNRFVKYGGSNNGPVLVEEIVKAGMELVDDSKRAEWEAKWKILKLQELELYAKRTNLVQEHVAVVIEGVKSSAI</sequence>
<dbReference type="AlphaFoldDB" id="A0A2U1KU39"/>
<feature type="region of interest" description="Disordered" evidence="2">
    <location>
        <begin position="1"/>
        <end position="127"/>
    </location>
</feature>
<reference evidence="4 5" key="1">
    <citation type="journal article" date="2018" name="Mol. Plant">
        <title>The genome of Artemisia annua provides insight into the evolution of Asteraceae family and artemisinin biosynthesis.</title>
        <authorList>
            <person name="Shen Q."/>
            <person name="Zhang L."/>
            <person name="Liao Z."/>
            <person name="Wang S."/>
            <person name="Yan T."/>
            <person name="Shi P."/>
            <person name="Liu M."/>
            <person name="Fu X."/>
            <person name="Pan Q."/>
            <person name="Wang Y."/>
            <person name="Lv Z."/>
            <person name="Lu X."/>
            <person name="Zhang F."/>
            <person name="Jiang W."/>
            <person name="Ma Y."/>
            <person name="Chen M."/>
            <person name="Hao X."/>
            <person name="Li L."/>
            <person name="Tang Y."/>
            <person name="Lv G."/>
            <person name="Zhou Y."/>
            <person name="Sun X."/>
            <person name="Brodelius P.E."/>
            <person name="Rose J.K.C."/>
            <person name="Tang K."/>
        </authorList>
    </citation>
    <scope>NUCLEOTIDE SEQUENCE [LARGE SCALE GENOMIC DNA]</scope>
    <source>
        <strain evidence="5">cv. Huhao1</strain>
        <tissue evidence="4">Leaf</tissue>
    </source>
</reference>